<feature type="signal peptide" evidence="1">
    <location>
        <begin position="1"/>
        <end position="21"/>
    </location>
</feature>
<accession>A0ABW3MUD9</accession>
<dbReference type="RefSeq" id="WP_386052013.1">
    <property type="nucleotide sequence ID" value="NZ_JBHTKH010000003.1"/>
</dbReference>
<comment type="caution">
    <text evidence="2">The sequence shown here is derived from an EMBL/GenBank/DDBJ whole genome shotgun (WGS) entry which is preliminary data.</text>
</comment>
<keyword evidence="1" id="KW-0732">Signal</keyword>
<dbReference type="PROSITE" id="PS51257">
    <property type="entry name" value="PROKAR_LIPOPROTEIN"/>
    <property type="match status" value="1"/>
</dbReference>
<feature type="chain" id="PRO_5046754326" description="Lipoprotein" evidence="1">
    <location>
        <begin position="22"/>
        <end position="134"/>
    </location>
</feature>
<evidence type="ECO:0008006" key="4">
    <source>
        <dbReference type="Google" id="ProtNLM"/>
    </source>
</evidence>
<reference evidence="3" key="1">
    <citation type="journal article" date="2019" name="Int. J. Syst. Evol. Microbiol.">
        <title>The Global Catalogue of Microorganisms (GCM) 10K type strain sequencing project: providing services to taxonomists for standard genome sequencing and annotation.</title>
        <authorList>
            <consortium name="The Broad Institute Genomics Platform"/>
            <consortium name="The Broad Institute Genome Sequencing Center for Infectious Disease"/>
            <person name="Wu L."/>
            <person name="Ma J."/>
        </authorList>
    </citation>
    <scope>NUCLEOTIDE SEQUENCE [LARGE SCALE GENOMIC DNA]</scope>
    <source>
        <strain evidence="3">CCUG 57508</strain>
    </source>
</reference>
<protein>
    <recommendedName>
        <fullName evidence="4">Lipoprotein</fullName>
    </recommendedName>
</protein>
<dbReference type="EMBL" id="JBHTKH010000003">
    <property type="protein sequence ID" value="MFD1054121.1"/>
    <property type="molecule type" value="Genomic_DNA"/>
</dbReference>
<proteinExistence type="predicted"/>
<gene>
    <name evidence="2" type="ORF">ACFQ2V_07380</name>
</gene>
<organism evidence="2 3">
    <name type="scientific">Terrabacter terrigena</name>
    <dbReference type="NCBI Taxonomy" id="574718"/>
    <lineage>
        <taxon>Bacteria</taxon>
        <taxon>Bacillati</taxon>
        <taxon>Actinomycetota</taxon>
        <taxon>Actinomycetes</taxon>
        <taxon>Micrococcales</taxon>
        <taxon>Intrasporangiaceae</taxon>
        <taxon>Terrabacter</taxon>
    </lineage>
</organism>
<evidence type="ECO:0000256" key="1">
    <source>
        <dbReference type="SAM" id="SignalP"/>
    </source>
</evidence>
<evidence type="ECO:0000313" key="3">
    <source>
        <dbReference type="Proteomes" id="UP001597046"/>
    </source>
</evidence>
<keyword evidence="3" id="KW-1185">Reference proteome</keyword>
<evidence type="ECO:0000313" key="2">
    <source>
        <dbReference type="EMBL" id="MFD1054121.1"/>
    </source>
</evidence>
<dbReference type="Proteomes" id="UP001597046">
    <property type="component" value="Unassembled WGS sequence"/>
</dbReference>
<name>A0ABW3MUD9_9MICO</name>
<sequence length="134" mass="13606">MTTTLRAVAALAAALTLTACSSVDEPEAQRVATEFARLAGTDPGAACSLLAPRTLQQVTEDGDGDCAEGLRSDSPEAPTEVTSVSVAINGAQVVMAGQVVFLARFDSGWKVLAAGCSRQGSDDAVPYDCSVKGA</sequence>